<keyword evidence="1 5" id="KW-0547">Nucleotide-binding</keyword>
<dbReference type="Pfam" id="PF00580">
    <property type="entry name" value="UvrD-helicase"/>
    <property type="match status" value="1"/>
</dbReference>
<keyword evidence="8" id="KW-1185">Reference proteome</keyword>
<dbReference type="PANTHER" id="PTHR11070:SF17">
    <property type="entry name" value="DNA HELICASE IV"/>
    <property type="match status" value="1"/>
</dbReference>
<sequence>MNVLEHEWRLEQERVDEVTNQMAGRMDKLEQEVGNVRTEVVNIRKHFWDDVSINVSTHEDKAETYSSMRQQAEVLSERERSYRQAAAVLGKLKRLIKSPYFGRIDFKEEGQGPEERIYLGIASYLSEDEQTYLVYDWRAPISSLYYDYGPGAAAFETPVGEIKGTMSLKRQFVIRDRSIRLMFDTGVTIGDELLQQVLSRSSDAQMKSIVATIQKEQNQIIRNDRSRMLIVQGAAGSGKTSAALQRVAYLLYKHRENLQADQMVLFSPNPMFNSYVSTVLPELGEENMQQTTFQEYLEKRLGGQFEVESPFNQMEYVLTAVKERSYSAKINAIRYKSSADYLAVIGGYKDLLKQEGMIFKAIRFRGRVIAAQDIIAEKFYSYDSATRLPNRIVLLKEWLLNEIAAFEEQEWKEGWVEDRMELLEPEDYLRSYKKLRQIQKGKGDTFDDFDTEKEWLARSIVHEELKPLIKRVKRLSFVDIRKLYVQLFSNEQLFEQVAGIGAKPEYWQDICRETVALLEKSELAYEDATPFLYFQELILGFQSNTSVRHVIVDEAQDYSPFQLEFLKRLFPRARMTALGDLNQAIYAHGSVLSDFEPITALYGAEQTELIRLTRSYRSTQQIVEFTKGMVPGGEAIEPFNRSGEKPLVTSVLDHAQLHARITADIKALQISGFESIAVICKTAAQSKELFGELSDKFELNLVTQYTPTFEKGTLIIPAYLAKGVEFDAVIIYDASEEQYNRESERKLFYTACTRAMHLLHVYAVGELSPFVLAQNPLTYEFAPLPIDSSSR</sequence>
<gene>
    <name evidence="7" type="ORF">GC093_19375</name>
</gene>
<dbReference type="InterPro" id="IPR014016">
    <property type="entry name" value="UvrD-like_ATP-bd"/>
</dbReference>
<name>A0A972GS61_9BACL</name>
<dbReference type="InterPro" id="IPR000212">
    <property type="entry name" value="DNA_helicase_UvrD/REP"/>
</dbReference>
<feature type="domain" description="UvrD-like helicase ATP-binding" evidence="6">
    <location>
        <begin position="212"/>
        <end position="619"/>
    </location>
</feature>
<dbReference type="InterPro" id="IPR048228">
    <property type="entry name" value="HelD_bacillota"/>
</dbReference>
<dbReference type="GO" id="GO:0005524">
    <property type="term" value="F:ATP binding"/>
    <property type="evidence" value="ECO:0007669"/>
    <property type="project" value="UniProtKB-UniRule"/>
</dbReference>
<dbReference type="SUPFAM" id="SSF52540">
    <property type="entry name" value="P-loop containing nucleoside triphosphate hydrolases"/>
    <property type="match status" value="1"/>
</dbReference>
<dbReference type="PANTHER" id="PTHR11070">
    <property type="entry name" value="UVRD / RECB / PCRA DNA HELICASE FAMILY MEMBER"/>
    <property type="match status" value="1"/>
</dbReference>
<dbReference type="InterPro" id="IPR027417">
    <property type="entry name" value="P-loop_NTPase"/>
</dbReference>
<keyword evidence="2 5" id="KW-0378">Hydrolase</keyword>
<accession>A0A972GS61</accession>
<evidence type="ECO:0000259" key="6">
    <source>
        <dbReference type="PROSITE" id="PS51198"/>
    </source>
</evidence>
<dbReference type="NCBIfam" id="NF041464">
    <property type="entry name" value="HelD_BACSU"/>
    <property type="match status" value="1"/>
</dbReference>
<comment type="caution">
    <text evidence="7">The sequence shown here is derived from an EMBL/GenBank/DDBJ whole genome shotgun (WGS) entry which is preliminary data.</text>
</comment>
<evidence type="ECO:0000256" key="1">
    <source>
        <dbReference type="ARBA" id="ARBA00022741"/>
    </source>
</evidence>
<dbReference type="Pfam" id="PF13538">
    <property type="entry name" value="UvrD_C_2"/>
    <property type="match status" value="1"/>
</dbReference>
<dbReference type="GO" id="GO:0000725">
    <property type="term" value="P:recombinational repair"/>
    <property type="evidence" value="ECO:0007669"/>
    <property type="project" value="TreeGrafter"/>
</dbReference>
<dbReference type="GO" id="GO:0016787">
    <property type="term" value="F:hydrolase activity"/>
    <property type="evidence" value="ECO:0007669"/>
    <property type="project" value="UniProtKB-UniRule"/>
</dbReference>
<proteinExistence type="predicted"/>
<organism evidence="7 8">
    <name type="scientific">Paenibacillus foliorum</name>
    <dbReference type="NCBI Taxonomy" id="2654974"/>
    <lineage>
        <taxon>Bacteria</taxon>
        <taxon>Bacillati</taxon>
        <taxon>Bacillota</taxon>
        <taxon>Bacilli</taxon>
        <taxon>Bacillales</taxon>
        <taxon>Paenibacillaceae</taxon>
        <taxon>Paenibacillus</taxon>
    </lineage>
</organism>
<dbReference type="Proteomes" id="UP000641588">
    <property type="component" value="Unassembled WGS sequence"/>
</dbReference>
<dbReference type="InterPro" id="IPR027785">
    <property type="entry name" value="UvrD-like_helicase_C"/>
</dbReference>
<dbReference type="GO" id="GO:0005829">
    <property type="term" value="C:cytosol"/>
    <property type="evidence" value="ECO:0007669"/>
    <property type="project" value="TreeGrafter"/>
</dbReference>
<evidence type="ECO:0000256" key="2">
    <source>
        <dbReference type="ARBA" id="ARBA00022801"/>
    </source>
</evidence>
<evidence type="ECO:0000313" key="8">
    <source>
        <dbReference type="Proteomes" id="UP000641588"/>
    </source>
</evidence>
<dbReference type="GO" id="GO:0003677">
    <property type="term" value="F:DNA binding"/>
    <property type="evidence" value="ECO:0007669"/>
    <property type="project" value="InterPro"/>
</dbReference>
<dbReference type="EMBL" id="WHOD01000070">
    <property type="protein sequence ID" value="NOU95368.1"/>
    <property type="molecule type" value="Genomic_DNA"/>
</dbReference>
<evidence type="ECO:0000256" key="5">
    <source>
        <dbReference type="PROSITE-ProRule" id="PRU00560"/>
    </source>
</evidence>
<dbReference type="PROSITE" id="PS51198">
    <property type="entry name" value="UVRD_HELICASE_ATP_BIND"/>
    <property type="match status" value="1"/>
</dbReference>
<evidence type="ECO:0000256" key="4">
    <source>
        <dbReference type="ARBA" id="ARBA00022840"/>
    </source>
</evidence>
<keyword evidence="4 5" id="KW-0067">ATP-binding</keyword>
<dbReference type="RefSeq" id="WP_171653566.1">
    <property type="nucleotide sequence ID" value="NZ_WHOD01000070.1"/>
</dbReference>
<protein>
    <submittedName>
        <fullName evidence="7">AAA family ATPase</fullName>
    </submittedName>
</protein>
<dbReference type="Gene3D" id="3.40.50.300">
    <property type="entry name" value="P-loop containing nucleotide triphosphate hydrolases"/>
    <property type="match status" value="3"/>
</dbReference>
<reference evidence="7" key="1">
    <citation type="submission" date="2019-10" db="EMBL/GenBank/DDBJ databases">
        <title>Description of Paenibacillus glebae sp. nov.</title>
        <authorList>
            <person name="Carlier A."/>
            <person name="Qi S."/>
        </authorList>
    </citation>
    <scope>NUCLEOTIDE SEQUENCE</scope>
    <source>
        <strain evidence="7">LMG 31456</strain>
    </source>
</reference>
<feature type="binding site" evidence="5">
    <location>
        <begin position="233"/>
        <end position="240"/>
    </location>
    <ligand>
        <name>ATP</name>
        <dbReference type="ChEBI" id="CHEBI:30616"/>
    </ligand>
</feature>
<keyword evidence="3 5" id="KW-0347">Helicase</keyword>
<evidence type="ECO:0000313" key="7">
    <source>
        <dbReference type="EMBL" id="NOU95368.1"/>
    </source>
</evidence>
<dbReference type="GO" id="GO:0043138">
    <property type="term" value="F:3'-5' DNA helicase activity"/>
    <property type="evidence" value="ECO:0007669"/>
    <property type="project" value="TreeGrafter"/>
</dbReference>
<dbReference type="AlphaFoldDB" id="A0A972GS61"/>
<evidence type="ECO:0000256" key="3">
    <source>
        <dbReference type="ARBA" id="ARBA00022806"/>
    </source>
</evidence>